<dbReference type="PANTHER" id="PTHR44051:SF9">
    <property type="entry name" value="GLUTATHIONE S-TRANSFERASE 1"/>
    <property type="match status" value="1"/>
</dbReference>
<keyword evidence="3" id="KW-0808">Transferase</keyword>
<dbReference type="PROSITE" id="PS50404">
    <property type="entry name" value="GST_NTER"/>
    <property type="match status" value="1"/>
</dbReference>
<keyword evidence="4" id="KW-1185">Reference proteome</keyword>
<dbReference type="CDD" id="cd03046">
    <property type="entry name" value="GST_N_GTT1_like"/>
    <property type="match status" value="1"/>
</dbReference>
<dbReference type="AlphaFoldDB" id="A0A6G8RX44"/>
<name>A0A6G8RX44_9GAMM</name>
<dbReference type="KEGG" id="asha:G8E00_10875"/>
<dbReference type="InterPro" id="IPR036282">
    <property type="entry name" value="Glutathione-S-Trfase_C_sf"/>
</dbReference>
<proteinExistence type="predicted"/>
<dbReference type="SUPFAM" id="SSF47616">
    <property type="entry name" value="GST C-terminal domain-like"/>
    <property type="match status" value="1"/>
</dbReference>
<dbReference type="Gene3D" id="3.40.30.10">
    <property type="entry name" value="Glutaredoxin"/>
    <property type="match status" value="1"/>
</dbReference>
<sequence>MQIKLYHSPNSRSQRIIWLFEELNLDYELITINKSRSTNRSPSNKERVNIPNAVLPLKFPTILINTSDQNIAITESSAIAEFFAEHSAKLRVTSEKIKIRSDYLFWKNYADASFMPNLALKQIFAQIVERTPLPFKWGSLLFKYAFNKGYLDQAIDDQLYRINNHLSHQTWLAGEVFTIADLLLWFPLQACVIAHSNIAQYPVVMRYIEHIQQRPAFQKALAKGQWDDSIFQQYWQNAW</sequence>
<dbReference type="PROSITE" id="PS50405">
    <property type="entry name" value="GST_CTER"/>
    <property type="match status" value="1"/>
</dbReference>
<dbReference type="InterPro" id="IPR004046">
    <property type="entry name" value="GST_C"/>
</dbReference>
<dbReference type="RefSeq" id="WP_166224530.1">
    <property type="nucleotide sequence ID" value="NZ_CP049801.1"/>
</dbReference>
<dbReference type="SUPFAM" id="SSF52833">
    <property type="entry name" value="Thioredoxin-like"/>
    <property type="match status" value="1"/>
</dbReference>
<dbReference type="Proteomes" id="UP000502297">
    <property type="component" value="Chromosome"/>
</dbReference>
<dbReference type="InterPro" id="IPR010987">
    <property type="entry name" value="Glutathione-S-Trfase_C-like"/>
</dbReference>
<dbReference type="InterPro" id="IPR004045">
    <property type="entry name" value="Glutathione_S-Trfase_N"/>
</dbReference>
<feature type="domain" description="GST N-terminal" evidence="1">
    <location>
        <begin position="1"/>
        <end position="91"/>
    </location>
</feature>
<evidence type="ECO:0000313" key="3">
    <source>
        <dbReference type="EMBL" id="QIO06420.1"/>
    </source>
</evidence>
<dbReference type="InterPro" id="IPR036249">
    <property type="entry name" value="Thioredoxin-like_sf"/>
</dbReference>
<feature type="domain" description="GST C-terminal" evidence="2">
    <location>
        <begin position="114"/>
        <end position="231"/>
    </location>
</feature>
<reference evidence="3 4" key="1">
    <citation type="submission" date="2020-03" db="EMBL/GenBank/DDBJ databases">
        <authorList>
            <person name="Zhu W."/>
        </authorList>
    </citation>
    <scope>NUCLEOTIDE SEQUENCE [LARGE SCALE GENOMIC DNA]</scope>
    <source>
        <strain evidence="3 4">323-1</strain>
    </source>
</reference>
<dbReference type="GO" id="GO:0016740">
    <property type="term" value="F:transferase activity"/>
    <property type="evidence" value="ECO:0007669"/>
    <property type="project" value="UniProtKB-KW"/>
</dbReference>
<accession>A0A6G8RX44</accession>
<organism evidence="3 4">
    <name type="scientific">Acinetobacter shaoyimingii</name>
    <dbReference type="NCBI Taxonomy" id="2715164"/>
    <lineage>
        <taxon>Bacteria</taxon>
        <taxon>Pseudomonadati</taxon>
        <taxon>Pseudomonadota</taxon>
        <taxon>Gammaproteobacteria</taxon>
        <taxon>Moraxellales</taxon>
        <taxon>Moraxellaceae</taxon>
        <taxon>Acinetobacter</taxon>
    </lineage>
</organism>
<protein>
    <submittedName>
        <fullName evidence="3">Glutathione S-transferase</fullName>
    </submittedName>
</protein>
<dbReference type="Pfam" id="PF13417">
    <property type="entry name" value="GST_N_3"/>
    <property type="match status" value="1"/>
</dbReference>
<dbReference type="EMBL" id="CP049801">
    <property type="protein sequence ID" value="QIO06420.1"/>
    <property type="molecule type" value="Genomic_DNA"/>
</dbReference>
<dbReference type="PANTHER" id="PTHR44051">
    <property type="entry name" value="GLUTATHIONE S-TRANSFERASE-RELATED"/>
    <property type="match status" value="1"/>
</dbReference>
<dbReference type="SFLD" id="SFLDS00019">
    <property type="entry name" value="Glutathione_Transferase_(cytos"/>
    <property type="match status" value="1"/>
</dbReference>
<evidence type="ECO:0000259" key="2">
    <source>
        <dbReference type="PROSITE" id="PS50405"/>
    </source>
</evidence>
<dbReference type="Gene3D" id="1.20.1050.10">
    <property type="match status" value="1"/>
</dbReference>
<dbReference type="InterPro" id="IPR040079">
    <property type="entry name" value="Glutathione_S-Trfase"/>
</dbReference>
<evidence type="ECO:0000313" key="4">
    <source>
        <dbReference type="Proteomes" id="UP000502297"/>
    </source>
</evidence>
<gene>
    <name evidence="3" type="ORF">G8E00_10875</name>
</gene>
<evidence type="ECO:0000259" key="1">
    <source>
        <dbReference type="PROSITE" id="PS50404"/>
    </source>
</evidence>
<dbReference type="Pfam" id="PF00043">
    <property type="entry name" value="GST_C"/>
    <property type="match status" value="1"/>
</dbReference>